<dbReference type="Gramene" id="ERN02468">
    <property type="protein sequence ID" value="ERN02468"/>
    <property type="gene ID" value="AMTR_s00213p00012540"/>
</dbReference>
<proteinExistence type="predicted"/>
<evidence type="ECO:0000313" key="2">
    <source>
        <dbReference type="Proteomes" id="UP000017836"/>
    </source>
</evidence>
<reference evidence="2" key="1">
    <citation type="journal article" date="2013" name="Science">
        <title>The Amborella genome and the evolution of flowering plants.</title>
        <authorList>
            <consortium name="Amborella Genome Project"/>
        </authorList>
    </citation>
    <scope>NUCLEOTIDE SEQUENCE [LARGE SCALE GENOMIC DNA]</scope>
</reference>
<name>W1P3G9_AMBTC</name>
<organism evidence="1 2">
    <name type="scientific">Amborella trichopoda</name>
    <dbReference type="NCBI Taxonomy" id="13333"/>
    <lineage>
        <taxon>Eukaryota</taxon>
        <taxon>Viridiplantae</taxon>
        <taxon>Streptophyta</taxon>
        <taxon>Embryophyta</taxon>
        <taxon>Tracheophyta</taxon>
        <taxon>Spermatophyta</taxon>
        <taxon>Magnoliopsida</taxon>
        <taxon>Amborellales</taxon>
        <taxon>Amborellaceae</taxon>
        <taxon>Amborella</taxon>
    </lineage>
</organism>
<sequence>MLRQFRRKIENSLESREMGTRIKVRVNHTLQHLTLALTSDDMGPIAREHVTAAHRGLMMQKVHVVEDADKEVHIVEKTNEEAEEEVPLFGPVEVVEVAPLPELVEAVEEVPYPSMWRQMRMHPCLSPYGR</sequence>
<dbReference type="HOGENOM" id="CLU_1940984_0_0_1"/>
<dbReference type="EMBL" id="KI394600">
    <property type="protein sequence ID" value="ERN02468.1"/>
    <property type="molecule type" value="Genomic_DNA"/>
</dbReference>
<dbReference type="Proteomes" id="UP000017836">
    <property type="component" value="Unassembled WGS sequence"/>
</dbReference>
<protein>
    <submittedName>
        <fullName evidence="1">Uncharacterized protein</fullName>
    </submittedName>
</protein>
<dbReference type="AlphaFoldDB" id="W1P3G9"/>
<accession>W1P3G9</accession>
<evidence type="ECO:0000313" key="1">
    <source>
        <dbReference type="EMBL" id="ERN02468.1"/>
    </source>
</evidence>
<gene>
    <name evidence="1" type="ORF">AMTR_s00213p00012540</name>
</gene>
<keyword evidence="2" id="KW-1185">Reference proteome</keyword>